<evidence type="ECO:0000256" key="5">
    <source>
        <dbReference type="ARBA" id="ARBA00023242"/>
    </source>
</evidence>
<keyword evidence="4 6" id="KW-0235">DNA replication</keyword>
<protein>
    <recommendedName>
        <fullName evidence="3 6">DNA replication complex GINS protein PSF1</fullName>
    </recommendedName>
</protein>
<dbReference type="GO" id="GO:0000811">
    <property type="term" value="C:GINS complex"/>
    <property type="evidence" value="ECO:0007669"/>
    <property type="project" value="UniProtKB-UniRule"/>
</dbReference>
<evidence type="ECO:0000259" key="7">
    <source>
        <dbReference type="Pfam" id="PF05916"/>
    </source>
</evidence>
<accession>A0A4Y7T1R4</accession>
<sequence length="203" mass="23355">MADTRQYGDLATQLLLESRRSTQSNTLLKYNDPLVRSLIREQRDLERAVETLMEAEPDNARPPPALLIIQTAINRNKRCLLAYHAHRVSMLQNLYWECGGALPHLISPDGAHRSKMSPHEVDYMKQYSTHVMDYNSEFKEDSAEILSGIEKPPKEIHVNVRVVRDVGIIQTENGSIDFRRGERYVVRRADVENLIVQGYLEEV</sequence>
<organism evidence="9 10">
    <name type="scientific">Coprinellus micaceus</name>
    <name type="common">Glistening ink-cap mushroom</name>
    <name type="synonym">Coprinus micaceus</name>
    <dbReference type="NCBI Taxonomy" id="71717"/>
    <lineage>
        <taxon>Eukaryota</taxon>
        <taxon>Fungi</taxon>
        <taxon>Dikarya</taxon>
        <taxon>Basidiomycota</taxon>
        <taxon>Agaricomycotina</taxon>
        <taxon>Agaricomycetes</taxon>
        <taxon>Agaricomycetidae</taxon>
        <taxon>Agaricales</taxon>
        <taxon>Agaricineae</taxon>
        <taxon>Psathyrellaceae</taxon>
        <taxon>Coprinellus</taxon>
    </lineage>
</organism>
<dbReference type="EMBL" id="QPFP01000036">
    <property type="protein sequence ID" value="TEB27894.1"/>
    <property type="molecule type" value="Genomic_DNA"/>
</dbReference>
<evidence type="ECO:0000256" key="4">
    <source>
        <dbReference type="ARBA" id="ARBA00022705"/>
    </source>
</evidence>
<dbReference type="InterPro" id="IPR036224">
    <property type="entry name" value="GINS_bundle-like_dom_sf"/>
</dbReference>
<comment type="caution">
    <text evidence="9">The sequence shown here is derived from an EMBL/GenBank/DDBJ whole genome shotgun (WGS) entry which is preliminary data.</text>
</comment>
<evidence type="ECO:0000256" key="2">
    <source>
        <dbReference type="ARBA" id="ARBA00006677"/>
    </source>
</evidence>
<dbReference type="AlphaFoldDB" id="A0A4Y7T1R4"/>
<dbReference type="PANTHER" id="PTHR12914:SF2">
    <property type="entry name" value="DNA REPLICATION COMPLEX GINS PROTEIN PSF1"/>
    <property type="match status" value="1"/>
</dbReference>
<dbReference type="InterPro" id="IPR056783">
    <property type="entry name" value="PSF1_C"/>
</dbReference>
<name>A0A4Y7T1R4_COPMI</name>
<keyword evidence="5 6" id="KW-0539">Nucleus</keyword>
<dbReference type="GO" id="GO:1902983">
    <property type="term" value="P:DNA strand elongation involved in mitotic DNA replication"/>
    <property type="evidence" value="ECO:0007669"/>
    <property type="project" value="TreeGrafter"/>
</dbReference>
<feature type="domain" description="GINS subunit" evidence="7">
    <location>
        <begin position="63"/>
        <end position="137"/>
    </location>
</feature>
<comment type="subunit">
    <text evidence="6">Component of the GINS complex.</text>
</comment>
<evidence type="ECO:0000256" key="6">
    <source>
        <dbReference type="RuleBase" id="RU368085"/>
    </source>
</evidence>
<keyword evidence="10" id="KW-1185">Reference proteome</keyword>
<dbReference type="Pfam" id="PF05916">
    <property type="entry name" value="Sld5"/>
    <property type="match status" value="1"/>
</dbReference>
<dbReference type="InterPro" id="IPR021151">
    <property type="entry name" value="GINS_A"/>
</dbReference>
<comment type="function">
    <text evidence="6">Required for correct functioning of the GINS complex, a complex that plays an essential role in the initiation of DNA replication, and progression of DNA replication forks. GINS complex seems to bind preferentially to single-stranded DNA.</text>
</comment>
<evidence type="ECO:0000313" key="10">
    <source>
        <dbReference type="Proteomes" id="UP000298030"/>
    </source>
</evidence>
<comment type="subcellular location">
    <subcellularLocation>
        <location evidence="1 6">Nucleus</location>
    </subcellularLocation>
</comment>
<dbReference type="SUPFAM" id="SSF158573">
    <property type="entry name" value="GINS helical bundle-like"/>
    <property type="match status" value="1"/>
</dbReference>
<evidence type="ECO:0000313" key="9">
    <source>
        <dbReference type="EMBL" id="TEB27894.1"/>
    </source>
</evidence>
<comment type="similarity">
    <text evidence="2 6">Belongs to the GINS1/PSF1 family.</text>
</comment>
<reference evidence="9 10" key="1">
    <citation type="journal article" date="2019" name="Nat. Ecol. Evol.">
        <title>Megaphylogeny resolves global patterns of mushroom evolution.</title>
        <authorList>
            <person name="Varga T."/>
            <person name="Krizsan K."/>
            <person name="Foldi C."/>
            <person name="Dima B."/>
            <person name="Sanchez-Garcia M."/>
            <person name="Sanchez-Ramirez S."/>
            <person name="Szollosi G.J."/>
            <person name="Szarkandi J.G."/>
            <person name="Papp V."/>
            <person name="Albert L."/>
            <person name="Andreopoulos W."/>
            <person name="Angelini C."/>
            <person name="Antonin V."/>
            <person name="Barry K.W."/>
            <person name="Bougher N.L."/>
            <person name="Buchanan P."/>
            <person name="Buyck B."/>
            <person name="Bense V."/>
            <person name="Catcheside P."/>
            <person name="Chovatia M."/>
            <person name="Cooper J."/>
            <person name="Damon W."/>
            <person name="Desjardin D."/>
            <person name="Finy P."/>
            <person name="Geml J."/>
            <person name="Haridas S."/>
            <person name="Hughes K."/>
            <person name="Justo A."/>
            <person name="Karasinski D."/>
            <person name="Kautmanova I."/>
            <person name="Kiss B."/>
            <person name="Kocsube S."/>
            <person name="Kotiranta H."/>
            <person name="LaButti K.M."/>
            <person name="Lechner B.E."/>
            <person name="Liimatainen K."/>
            <person name="Lipzen A."/>
            <person name="Lukacs Z."/>
            <person name="Mihaltcheva S."/>
            <person name="Morgado L.N."/>
            <person name="Niskanen T."/>
            <person name="Noordeloos M.E."/>
            <person name="Ohm R.A."/>
            <person name="Ortiz-Santana B."/>
            <person name="Ovrebo C."/>
            <person name="Racz N."/>
            <person name="Riley R."/>
            <person name="Savchenko A."/>
            <person name="Shiryaev A."/>
            <person name="Soop K."/>
            <person name="Spirin V."/>
            <person name="Szebenyi C."/>
            <person name="Tomsovsky M."/>
            <person name="Tulloss R.E."/>
            <person name="Uehling J."/>
            <person name="Grigoriev I.V."/>
            <person name="Vagvolgyi C."/>
            <person name="Papp T."/>
            <person name="Martin F.M."/>
            <person name="Miettinen O."/>
            <person name="Hibbett D.S."/>
            <person name="Nagy L.G."/>
        </authorList>
    </citation>
    <scope>NUCLEOTIDE SEQUENCE [LARGE SCALE GENOMIC DNA]</scope>
    <source>
        <strain evidence="9 10">FP101781</strain>
    </source>
</reference>
<dbReference type="Pfam" id="PF24997">
    <property type="entry name" value="PSF1_C"/>
    <property type="match status" value="1"/>
</dbReference>
<proteinExistence type="inferred from homology"/>
<dbReference type="PANTHER" id="PTHR12914">
    <property type="entry name" value="PARTNER OF SLD5"/>
    <property type="match status" value="1"/>
</dbReference>
<dbReference type="InterPro" id="IPR005339">
    <property type="entry name" value="GINS_Psf1"/>
</dbReference>
<feature type="domain" description="DNA replication complex GINS protein PSF1 C-terminal" evidence="8">
    <location>
        <begin position="154"/>
        <end position="202"/>
    </location>
</feature>
<dbReference type="Gene3D" id="1.20.58.1030">
    <property type="match status" value="1"/>
</dbReference>
<dbReference type="STRING" id="71717.A0A4Y7T1R4"/>
<dbReference type="Proteomes" id="UP000298030">
    <property type="component" value="Unassembled WGS sequence"/>
</dbReference>
<dbReference type="CDD" id="cd11710">
    <property type="entry name" value="GINS_A_psf1"/>
    <property type="match status" value="1"/>
</dbReference>
<evidence type="ECO:0000256" key="1">
    <source>
        <dbReference type="ARBA" id="ARBA00004123"/>
    </source>
</evidence>
<evidence type="ECO:0000256" key="3">
    <source>
        <dbReference type="ARBA" id="ARBA00015143"/>
    </source>
</evidence>
<dbReference type="OrthoDB" id="10252587at2759"/>
<gene>
    <name evidence="9" type="ORF">FA13DRAFT_1736071</name>
</gene>
<dbReference type="CDD" id="cd21696">
    <property type="entry name" value="GINS_B_Psf1"/>
    <property type="match status" value="1"/>
</dbReference>
<evidence type="ECO:0000259" key="8">
    <source>
        <dbReference type="Pfam" id="PF24997"/>
    </source>
</evidence>